<organism evidence="4 5">
    <name type="scientific">Ethanoligenens harbinense (strain DSM 18485 / JCM 12961 / CGMCC 1.5033 / YUAN-3)</name>
    <dbReference type="NCBI Taxonomy" id="663278"/>
    <lineage>
        <taxon>Bacteria</taxon>
        <taxon>Bacillati</taxon>
        <taxon>Bacillota</taxon>
        <taxon>Clostridia</taxon>
        <taxon>Eubacteriales</taxon>
        <taxon>Oscillospiraceae</taxon>
        <taxon>Ethanoligenens</taxon>
    </lineage>
</organism>
<evidence type="ECO:0000313" key="4">
    <source>
        <dbReference type="EMBL" id="ADU27560.1"/>
    </source>
</evidence>
<proteinExistence type="predicted"/>
<name>E6U388_ETHHY</name>
<evidence type="ECO:0000313" key="5">
    <source>
        <dbReference type="Proteomes" id="UP000001551"/>
    </source>
</evidence>
<gene>
    <name evidence="4" type="ordered locus">Ethha_2043</name>
</gene>
<dbReference type="KEGG" id="eha:Ethha_2043"/>
<evidence type="ECO:0000256" key="2">
    <source>
        <dbReference type="SAM" id="MobiDB-lite"/>
    </source>
</evidence>
<feature type="chain" id="PRO_5038891959" evidence="3">
    <location>
        <begin position="26"/>
        <end position="156"/>
    </location>
</feature>
<dbReference type="RefSeq" id="WP_013485908.1">
    <property type="nucleotide sequence ID" value="NC_014828.1"/>
</dbReference>
<accession>E6U388</accession>
<dbReference type="AlphaFoldDB" id="E6U388"/>
<reference evidence="4 5" key="1">
    <citation type="submission" date="2010-12" db="EMBL/GenBank/DDBJ databases">
        <title>Complete sequence of Ethanoligenens harbinense YUAN-3.</title>
        <authorList>
            <person name="Lucas S."/>
            <person name="Copeland A."/>
            <person name="Lapidus A."/>
            <person name="Cheng J.-F."/>
            <person name="Bruce D."/>
            <person name="Goodwin L."/>
            <person name="Pitluck S."/>
            <person name="Chertkov O."/>
            <person name="Misra M."/>
            <person name="Detter J.C."/>
            <person name="Han C."/>
            <person name="Tapia R."/>
            <person name="Land M."/>
            <person name="Hauser L."/>
            <person name="Jeffries C."/>
            <person name="Kyrpides N."/>
            <person name="Ivanova N."/>
            <person name="Mikhailova N."/>
            <person name="Wang A."/>
            <person name="Mouttaki H."/>
            <person name="He Z."/>
            <person name="Zhou J."/>
            <person name="Hemme C.L."/>
            <person name="Woyke T."/>
        </authorList>
    </citation>
    <scope>NUCLEOTIDE SEQUENCE [LARGE SCALE GENOMIC DNA]</scope>
    <source>
        <strain evidence="5">DSM 18485 / JCM 12961 / CGMCC 1.5033 / YUAN-3</strain>
    </source>
</reference>
<feature type="coiled-coil region" evidence="1">
    <location>
        <begin position="93"/>
        <end position="120"/>
    </location>
</feature>
<keyword evidence="1" id="KW-0175">Coiled coil</keyword>
<keyword evidence="5" id="KW-1185">Reference proteome</keyword>
<evidence type="ECO:0000256" key="3">
    <source>
        <dbReference type="SAM" id="SignalP"/>
    </source>
</evidence>
<dbReference type="EMBL" id="CP002400">
    <property type="protein sequence ID" value="ADU27560.1"/>
    <property type="molecule type" value="Genomic_DNA"/>
</dbReference>
<sequence>MLKKRFVTGAAALALAAALVFPAGAATVKAAAPTSSGTSSSSASSGTPGSGTAKHQKCHIGGDRVALVLLADLSGKSVKDLKQQYPQQTPWQIAKQTNNLDALKKRYLEKQQQRIRAMQDQGSLSQADGTKLYEELAQRVAKIDGVKIVTVGHVHA</sequence>
<feature type="signal peptide" evidence="3">
    <location>
        <begin position="1"/>
        <end position="25"/>
    </location>
</feature>
<keyword evidence="3" id="KW-0732">Signal</keyword>
<evidence type="ECO:0000256" key="1">
    <source>
        <dbReference type="SAM" id="Coils"/>
    </source>
</evidence>
<feature type="compositionally biased region" description="Low complexity" evidence="2">
    <location>
        <begin position="32"/>
        <end position="53"/>
    </location>
</feature>
<dbReference type="Proteomes" id="UP000001551">
    <property type="component" value="Chromosome"/>
</dbReference>
<protein>
    <submittedName>
        <fullName evidence="4">Uncharacterized protein</fullName>
    </submittedName>
</protein>
<feature type="region of interest" description="Disordered" evidence="2">
    <location>
        <begin position="32"/>
        <end position="57"/>
    </location>
</feature>
<dbReference type="HOGENOM" id="CLU_1683899_0_0_9"/>